<sequence length="266" mass="31181">MKETLTPVEPVSPIAPYVGGKRLLAKRIMERMKAIDHNAYVEPFVGMGGVFFRRPVMTRCEVINDLNRDVSNLFRVLQRHYVPLMDMLRWQVTSRADFERLRNAQPDTLTDLERACRFLYLQRTAFGGQPVRPTFGTSKTTSARFDVTKLAPMLEDVHARLSRVVIECLRWQDVIKRYDSAGTLFYLDPPYYGCENYYNASFTRDQFEEMAVLLQTIKGRFVLSLNDTPEVRKIFSQFNIEHVEVRYSLMRDRLDKERFKEVLISN</sequence>
<evidence type="ECO:0000256" key="4">
    <source>
        <dbReference type="ARBA" id="ARBA00022679"/>
    </source>
</evidence>
<dbReference type="PANTHER" id="PTHR30481">
    <property type="entry name" value="DNA ADENINE METHYLASE"/>
    <property type="match status" value="1"/>
</dbReference>
<evidence type="ECO:0000256" key="3">
    <source>
        <dbReference type="ARBA" id="ARBA00022603"/>
    </source>
</evidence>
<name>A0ABS5E6E4_9PROT</name>
<comment type="similarity">
    <text evidence="1">Belongs to the N(4)/N(6)-methyltransferase family.</text>
</comment>
<gene>
    <name evidence="7" type="ORF">KB213_05365</name>
</gene>
<reference evidence="7 8" key="1">
    <citation type="submission" date="2021-04" db="EMBL/GenBank/DDBJ databases">
        <title>The complete genome sequence of Neokomagataea sp. TBRC 2177.</title>
        <authorList>
            <person name="Charoenyingcharoen P."/>
            <person name="Yukphan P."/>
        </authorList>
    </citation>
    <scope>NUCLEOTIDE SEQUENCE [LARGE SCALE GENOMIC DNA]</scope>
    <source>
        <strain evidence="7 8">TBRC 2177</strain>
    </source>
</reference>
<dbReference type="InterPro" id="IPR029063">
    <property type="entry name" value="SAM-dependent_MTases_sf"/>
</dbReference>
<keyword evidence="5" id="KW-0949">S-adenosyl-L-methionine</keyword>
<comment type="catalytic activity">
    <reaction evidence="6">
        <text>a 2'-deoxyadenosine in DNA + S-adenosyl-L-methionine = an N(6)-methyl-2'-deoxyadenosine in DNA + S-adenosyl-L-homocysteine + H(+)</text>
        <dbReference type="Rhea" id="RHEA:15197"/>
        <dbReference type="Rhea" id="RHEA-COMP:12418"/>
        <dbReference type="Rhea" id="RHEA-COMP:12419"/>
        <dbReference type="ChEBI" id="CHEBI:15378"/>
        <dbReference type="ChEBI" id="CHEBI:57856"/>
        <dbReference type="ChEBI" id="CHEBI:59789"/>
        <dbReference type="ChEBI" id="CHEBI:90615"/>
        <dbReference type="ChEBI" id="CHEBI:90616"/>
        <dbReference type="EC" id="2.1.1.72"/>
    </reaction>
</comment>
<keyword evidence="4" id="KW-0808">Transferase</keyword>
<evidence type="ECO:0000256" key="5">
    <source>
        <dbReference type="ARBA" id="ARBA00022691"/>
    </source>
</evidence>
<evidence type="ECO:0000256" key="6">
    <source>
        <dbReference type="ARBA" id="ARBA00047942"/>
    </source>
</evidence>
<organism evidence="7 8">
    <name type="scientific">Neokomagataea anthophila</name>
    <dbReference type="NCBI Taxonomy" id="2826925"/>
    <lineage>
        <taxon>Bacteria</taxon>
        <taxon>Pseudomonadati</taxon>
        <taxon>Pseudomonadota</taxon>
        <taxon>Alphaproteobacteria</taxon>
        <taxon>Acetobacterales</taxon>
        <taxon>Acetobacteraceae</taxon>
        <taxon>Neokomagataea</taxon>
    </lineage>
</organism>
<dbReference type="RefSeq" id="WP_211681041.1">
    <property type="nucleotide sequence ID" value="NZ_JAGRQH010000003.1"/>
</dbReference>
<keyword evidence="3 7" id="KW-0489">Methyltransferase</keyword>
<dbReference type="Gene3D" id="3.40.50.150">
    <property type="entry name" value="Vaccinia Virus protein VP39"/>
    <property type="match status" value="1"/>
</dbReference>
<proteinExistence type="inferred from homology"/>
<evidence type="ECO:0000313" key="7">
    <source>
        <dbReference type="EMBL" id="MBR0559483.1"/>
    </source>
</evidence>
<dbReference type="InterPro" id="IPR023095">
    <property type="entry name" value="Ade_MeTrfase_dom_2"/>
</dbReference>
<dbReference type="EMBL" id="JAGRQH010000003">
    <property type="protein sequence ID" value="MBR0559483.1"/>
    <property type="molecule type" value="Genomic_DNA"/>
</dbReference>
<evidence type="ECO:0000256" key="1">
    <source>
        <dbReference type="ARBA" id="ARBA00006594"/>
    </source>
</evidence>
<dbReference type="Pfam" id="PF02086">
    <property type="entry name" value="MethyltransfD12"/>
    <property type="match status" value="1"/>
</dbReference>
<dbReference type="Gene3D" id="1.10.1020.10">
    <property type="entry name" value="Adenine-specific Methyltransferase, Domain 2"/>
    <property type="match status" value="1"/>
</dbReference>
<accession>A0ABS5E6E4</accession>
<dbReference type="InterPro" id="IPR012263">
    <property type="entry name" value="M_m6A_EcoRV"/>
</dbReference>
<evidence type="ECO:0000256" key="2">
    <source>
        <dbReference type="ARBA" id="ARBA00011900"/>
    </source>
</evidence>
<dbReference type="GO" id="GO:0008168">
    <property type="term" value="F:methyltransferase activity"/>
    <property type="evidence" value="ECO:0007669"/>
    <property type="project" value="UniProtKB-KW"/>
</dbReference>
<dbReference type="PANTHER" id="PTHR30481:SF4">
    <property type="entry name" value="SITE-SPECIFIC DNA-METHYLTRANSFERASE (ADENINE-SPECIFIC)"/>
    <property type="match status" value="1"/>
</dbReference>
<dbReference type="PIRSF" id="PIRSF000398">
    <property type="entry name" value="M_m6A_EcoRV"/>
    <property type="match status" value="1"/>
</dbReference>
<protein>
    <recommendedName>
        <fullName evidence="2">site-specific DNA-methyltransferase (adenine-specific)</fullName>
        <ecNumber evidence="2">2.1.1.72</ecNumber>
    </recommendedName>
</protein>
<dbReference type="InterPro" id="IPR012327">
    <property type="entry name" value="MeTrfase_D12"/>
</dbReference>
<dbReference type="Proteomes" id="UP000677812">
    <property type="component" value="Unassembled WGS sequence"/>
</dbReference>
<keyword evidence="8" id="KW-1185">Reference proteome</keyword>
<dbReference type="SUPFAM" id="SSF53335">
    <property type="entry name" value="S-adenosyl-L-methionine-dependent methyltransferases"/>
    <property type="match status" value="1"/>
</dbReference>
<dbReference type="EC" id="2.1.1.72" evidence="2"/>
<evidence type="ECO:0000313" key="8">
    <source>
        <dbReference type="Proteomes" id="UP000677812"/>
    </source>
</evidence>
<dbReference type="GO" id="GO:0032259">
    <property type="term" value="P:methylation"/>
    <property type="evidence" value="ECO:0007669"/>
    <property type="project" value="UniProtKB-KW"/>
</dbReference>
<comment type="caution">
    <text evidence="7">The sequence shown here is derived from an EMBL/GenBank/DDBJ whole genome shotgun (WGS) entry which is preliminary data.</text>
</comment>
<dbReference type="PRINTS" id="PR00505">
    <property type="entry name" value="D12N6MTFRASE"/>
</dbReference>